<dbReference type="InterPro" id="IPR020806">
    <property type="entry name" value="PKS_PP-bd"/>
</dbReference>
<keyword evidence="6" id="KW-0511">Multifunctional enzyme</keyword>
<name>A0A8E2IQW0_9MYCO</name>
<dbReference type="CDD" id="cd00833">
    <property type="entry name" value="PKS"/>
    <property type="match status" value="1"/>
</dbReference>
<dbReference type="Pfam" id="PF00501">
    <property type="entry name" value="AMP-binding"/>
    <property type="match status" value="1"/>
</dbReference>
<dbReference type="Gene3D" id="1.10.1200.10">
    <property type="entry name" value="ACP-like"/>
    <property type="match status" value="2"/>
</dbReference>
<dbReference type="InterPro" id="IPR045851">
    <property type="entry name" value="AMP-bd_C_sf"/>
</dbReference>
<feature type="domain" description="Carrier" evidence="7">
    <location>
        <begin position="714"/>
        <end position="792"/>
    </location>
</feature>
<gene>
    <name evidence="9" type="ORF">B4U45_02315</name>
</gene>
<keyword evidence="4" id="KW-0808">Transferase</keyword>
<dbReference type="GO" id="GO:0016705">
    <property type="term" value="F:oxidoreductase activity, acting on paired donors, with incorporation or reduction of molecular oxygen"/>
    <property type="evidence" value="ECO:0007669"/>
    <property type="project" value="InterPro"/>
</dbReference>
<dbReference type="InterPro" id="IPR049704">
    <property type="entry name" value="Aminotrans_3_PPA_site"/>
</dbReference>
<accession>A0A8E2IQW0</accession>
<dbReference type="InterPro" id="IPR020841">
    <property type="entry name" value="PKS_Beta-ketoAc_synthase_dom"/>
</dbReference>
<dbReference type="PANTHER" id="PTHR43775:SF37">
    <property type="entry name" value="SI:DKEY-61P9.11"/>
    <property type="match status" value="1"/>
</dbReference>
<dbReference type="NCBIfam" id="TIGR04020">
    <property type="entry name" value="seco_metab_LLM"/>
    <property type="match status" value="1"/>
</dbReference>
<dbReference type="Pfam" id="PF16197">
    <property type="entry name" value="KAsynt_C_assoc"/>
    <property type="match status" value="1"/>
</dbReference>
<dbReference type="Gene3D" id="3.90.1150.10">
    <property type="entry name" value="Aspartate Aminotransferase, domain 1"/>
    <property type="match status" value="1"/>
</dbReference>
<dbReference type="Gene3D" id="3.30.559.30">
    <property type="entry name" value="Nonribosomal peptide synthetase, condensation domain"/>
    <property type="match status" value="1"/>
</dbReference>
<dbReference type="InterPro" id="IPR009081">
    <property type="entry name" value="PP-bd_ACP"/>
</dbReference>
<dbReference type="InterPro" id="IPR015422">
    <property type="entry name" value="PyrdxlP-dep_Trfase_small"/>
</dbReference>
<proteinExistence type="predicted"/>
<dbReference type="SUPFAM" id="SSF56801">
    <property type="entry name" value="Acetyl-CoA synthetase-like"/>
    <property type="match status" value="1"/>
</dbReference>
<dbReference type="Pfam" id="PF00550">
    <property type="entry name" value="PP-binding"/>
    <property type="match status" value="2"/>
</dbReference>
<dbReference type="InterPro" id="IPR005814">
    <property type="entry name" value="Aminotrans_3"/>
</dbReference>
<evidence type="ECO:0000259" key="7">
    <source>
        <dbReference type="PROSITE" id="PS50075"/>
    </source>
</evidence>
<dbReference type="CDD" id="cd05930">
    <property type="entry name" value="A_NRPS"/>
    <property type="match status" value="1"/>
</dbReference>
<dbReference type="InterPro" id="IPR011251">
    <property type="entry name" value="Luciferase-like_dom"/>
</dbReference>
<dbReference type="InterPro" id="IPR015424">
    <property type="entry name" value="PyrdxlP-dep_Trfase"/>
</dbReference>
<dbReference type="Gene3D" id="3.20.20.30">
    <property type="entry name" value="Luciferase-like domain"/>
    <property type="match status" value="1"/>
</dbReference>
<dbReference type="CDD" id="cd00610">
    <property type="entry name" value="OAT_like"/>
    <property type="match status" value="1"/>
</dbReference>
<dbReference type="GO" id="GO:0008483">
    <property type="term" value="F:transaminase activity"/>
    <property type="evidence" value="ECO:0007669"/>
    <property type="project" value="InterPro"/>
</dbReference>
<dbReference type="RefSeq" id="WP_219859301.1">
    <property type="nucleotide sequence ID" value="NZ_MWQA01000001.1"/>
</dbReference>
<dbReference type="InterPro" id="IPR001242">
    <property type="entry name" value="Condensation_dom"/>
</dbReference>
<sequence length="2769" mass="295392">MQGPGFGSPSDSLGEPINVHELLATARETLARQRETIERLRAGRREPIAVLGMGLRLPAGIETASQLWTFLRAGGDAITAIGDDGWNVTLDCDGDGRRDGGVAPQSAALIADHDAFDPGYFSISPKEAAGMDPQQRMILEVTDRAFADAGVSIRCAASERTGAFVSTSSDDYLLQSADLCRRELFDAYTGTGTARAVAAGRLGHVFGLTGPIMHVDTACSSSLVALHLACRSLHDRECTLAVVAAANLIATPQNLLLRKALDAVAAGGRSRPFADDAEGFGQGEGALAFVLQPLSAALAAGRRPRAIIRGSAVNHNGRGAGLTVPRSTAQRDVMREALSCAGIDPDGVDVVEAHGTGTRLGDPIELAGLADVYGSTGTVQLGSVKSNFGHLEAAAGLLSLAKVVLCMDNDEIPPTLHAARLNPEVPWDSLRFAVTTRPTAWPRRKRGRLAAISSFGMAGTNAHVILADSPEIAPPQHVSRPVQILLISGRSDAALHDLVTAYAELLDRGAAEAFPDVCASSALGRDHHRFRLVVVAPDSQTALGALRSWQSAQPSELVATNDADAPNQIVVIRDEADAATVDAALADLLPGQHWVACTASAAARQDGVRVEVRPAARWPAERDSTGAALDDDQRLAIALHLAGAHVNWSRVYPPATFTPVPLPAHPFRRRPLWITRPPKPFERNGAIDEGTATMADISPAGVRPPQRSAPQRSAAVTAVAAVITGWIAELLGMQPDEVEPRRPLLEQGADSMVLVEVVSRVDTTFGVMLVLRQLFEELLTVAAITDYVTQHGGKAPSPADDRGDYLSTLTDTYTRMTARSIAEYRSYLPVMCNNRRSASDVRPETAAFAAPLRVVSSWGAHLTDVDGNDFVDIAMGFGVNLFGHQAPFIVDAVREQLATGMQLGPESAVAGEVAAMLAELTGQDRILFCNSGTEAVMTMMRLARAHNGRNTIAVFRNAYHGHFDSTLVNPIGINDVSATPMAIGTPPGLVHDVIVLPYADKRALAEIRCRGSNLAAVLVEPVQNRRPDLHPGDFLRELRDITKSHDVLLAFDEVLTGFRIHPGGAAAHFGVAPDIVSYAKVIGGGMPIGVVAGRADVMNRVDGGATRPGPPVTYTAGTFCRHPLAMAAARAVLRKLSDDGPRLTSRLNQRTDEMRAELNARFADLGVPFAMHNFGSFFRFSINGNLSFAYQPVEMDYFNAAMLTKGVYIAEGGTCFLSTAHSDADIERVVDAAGGATRELRDAGLLNRAAADTSAAHRAERLVDAKATVAARGVAETRAVPRESEPQAPQVRISGGSPAPVLSLSFFGDYPRNTPGIFDVIRSAAAAADGRLATLWIPERHFHSFGGLSPNPSVLGAFLAGITTKIRIHAGSVVLPLHDPIRVAEEWAMIDNLSDGRIGVAFASGWQRNDFILAREPFDRRREVMWRDIDTVQRLWRGDPITFQRNGIEAEVSLYPQPRQAELPTWIAALGSPETFRTAGERGLSILTNLVGQSTEQLASNIALYRNARRGAGITGPGHVTALVHTLVTSDDSAARLARTPLHRYLGSSVDLFSAVTGSREQHAFERLTDSERTYLLDRAVDRFLQDNAIIGDLDHALDVARRIAGLGVDEIACFVDFGVAADDLLGGVDQLVRLRERLQTVQRPPAPRPATVSAGTGRARATADLTGTFDPDEVTLAVKAAVAAEPRLQKLVEPAGPPNVHLVDLSLLGDTEQDRQLAEFWEIDEDFAAHQCCDVLMIRRSGGRIRLMARLPEPASSRDAEELLDAVVSALHSSRRDDVGGVEAELAATPNEQLMWWACEADSDTARACHVRTSLEVSERLDIDALQDAVTAVAGRHQALRSTFGAEGETLLVHRELVPVVHVVDFTALSTADRDEELARWYAEDAEQLIDVAAGPLWRIAVLRLAERQCRIVVTAHHIVFDGVSERIVLDELAAAYRGAAAELPAPVDFAAWRREHAGRATEADRHFWRTSLAGAEATRTAQLAAGPGGRLRTTLPADTVAAVQRVAADMGCTRYVALLACYAMHQARSRGGADAVVVGVSAAPRDAAARHGLIGYLSNLLPLRLPLDPQAHVATALPVVRAALLDAYEHQRLPFAEILSESPGTHVSTCFNWDHVGQPRFGSAGVRAMPDPASYVRFGLSLNVVETDDPQLILEWDYTSDSYDADAIARVAQSFADIVAELVSGDELVTGSTVHGRFAARAAESPATVAAYDGTSSVTFAELDACSDRIAAGLLSADLPTESVVTIVGSLCVPMVAAMLGVLKAGAAFSVAAASTSDAALATHLRACGSQVVIHTAAARGTQRLDRHHDVATLAESPSAARLPVIPAAHAAYVIMTSGSTGEPKPVVVTHANLLSYLDALAQRVDMTGQRCLVVGSPAYDLCYSTLWSALTRGGTLLLADEDASADAEALVELTSRHPADVLKIAPAHLDALLSTGFDAFLPRAHLIFGGEPLRWPAVRRVRAVRGQVTIWNHYGPTETTVGATMYRIGDPDPFESRATVPIGAALHGPVRVDGDELLVGGPGVATGYLGLPAETAARFVWRSEPDGARTRWYRTGDVVAEVADGCFEFVGRLDDQVKVRGHRVELGAVDTALRAVPGVRAAAACVLGDGENACLAAGLVLDEATSPQRVRTELATTLPSHVIPTTLVAMQRLPRAGSGKLDRTALAAAISAASPQRPAGHQTGAYPADPLEAMTKIWRDVLERDVVSPTDDLFDLGGHSLHAIKIAARIRKVFGRRVRIRDVFDSQTPQALLTHITELPEAAQLS</sequence>
<dbReference type="GO" id="GO:0071770">
    <property type="term" value="P:DIM/DIP cell wall layer assembly"/>
    <property type="evidence" value="ECO:0007669"/>
    <property type="project" value="TreeGrafter"/>
</dbReference>
<dbReference type="InterPro" id="IPR016039">
    <property type="entry name" value="Thiolase-like"/>
</dbReference>
<dbReference type="Pfam" id="PF02801">
    <property type="entry name" value="Ketoacyl-synt_C"/>
    <property type="match status" value="1"/>
</dbReference>
<dbReference type="Gene3D" id="3.30.559.10">
    <property type="entry name" value="Chloramphenicol acetyltransferase-like domain"/>
    <property type="match status" value="1"/>
</dbReference>
<dbReference type="InterPro" id="IPR014030">
    <property type="entry name" value="Ketoacyl_synth_N"/>
</dbReference>
<dbReference type="EMBL" id="MWQA01000001">
    <property type="protein sequence ID" value="ORC05671.1"/>
    <property type="molecule type" value="Genomic_DNA"/>
</dbReference>
<dbReference type="InterPro" id="IPR006162">
    <property type="entry name" value="Ppantetheine_attach_site"/>
</dbReference>
<evidence type="ECO:0000259" key="8">
    <source>
        <dbReference type="PROSITE" id="PS52004"/>
    </source>
</evidence>
<dbReference type="SUPFAM" id="SSF53901">
    <property type="entry name" value="Thiolase-like"/>
    <property type="match status" value="1"/>
</dbReference>
<dbReference type="InterPro" id="IPR032821">
    <property type="entry name" value="PKS_assoc"/>
</dbReference>
<evidence type="ECO:0000256" key="5">
    <source>
        <dbReference type="ARBA" id="ARBA00022898"/>
    </source>
</evidence>
<dbReference type="InterPro" id="IPR024011">
    <property type="entry name" value="Biosynth_lucif-like_mOase_dom"/>
</dbReference>
<dbReference type="InterPro" id="IPR036736">
    <property type="entry name" value="ACP-like_sf"/>
</dbReference>
<keyword evidence="5" id="KW-0663">Pyridoxal phosphate</keyword>
<evidence type="ECO:0008006" key="11">
    <source>
        <dbReference type="Google" id="ProtNLM"/>
    </source>
</evidence>
<evidence type="ECO:0000256" key="4">
    <source>
        <dbReference type="ARBA" id="ARBA00022679"/>
    </source>
</evidence>
<comment type="caution">
    <text evidence="9">The sequence shown here is derived from an EMBL/GenBank/DDBJ whole genome shotgun (WGS) entry which is preliminary data.</text>
</comment>
<dbReference type="UniPathway" id="UPA00011"/>
<dbReference type="PROSITE" id="PS52004">
    <property type="entry name" value="KS3_2"/>
    <property type="match status" value="1"/>
</dbReference>
<feature type="domain" description="Ketosynthase family 3 (KS3)" evidence="8">
    <location>
        <begin position="45"/>
        <end position="468"/>
    </location>
</feature>
<dbReference type="PROSITE" id="PS50075">
    <property type="entry name" value="CARRIER"/>
    <property type="match status" value="2"/>
</dbReference>
<dbReference type="PROSITE" id="PS00012">
    <property type="entry name" value="PHOSPHOPANTETHEINE"/>
    <property type="match status" value="1"/>
</dbReference>
<dbReference type="SMART" id="SM00823">
    <property type="entry name" value="PKS_PP"/>
    <property type="match status" value="2"/>
</dbReference>
<dbReference type="SUPFAM" id="SSF53383">
    <property type="entry name" value="PLP-dependent transferases"/>
    <property type="match status" value="1"/>
</dbReference>
<dbReference type="Gene3D" id="3.40.50.12780">
    <property type="entry name" value="N-terminal domain of ligase-like"/>
    <property type="match status" value="1"/>
</dbReference>
<dbReference type="GO" id="GO:0030170">
    <property type="term" value="F:pyridoxal phosphate binding"/>
    <property type="evidence" value="ECO:0007669"/>
    <property type="project" value="InterPro"/>
</dbReference>
<dbReference type="SMART" id="SM00825">
    <property type="entry name" value="PKS_KS"/>
    <property type="match status" value="1"/>
</dbReference>
<dbReference type="PROSITE" id="PS00606">
    <property type="entry name" value="KS3_1"/>
    <property type="match status" value="1"/>
</dbReference>
<evidence type="ECO:0000256" key="3">
    <source>
        <dbReference type="ARBA" id="ARBA00022553"/>
    </source>
</evidence>
<dbReference type="GO" id="GO:0006633">
    <property type="term" value="P:fatty acid biosynthetic process"/>
    <property type="evidence" value="ECO:0007669"/>
    <property type="project" value="InterPro"/>
</dbReference>
<dbReference type="InterPro" id="IPR042099">
    <property type="entry name" value="ANL_N_sf"/>
</dbReference>
<dbReference type="PROSITE" id="PS00455">
    <property type="entry name" value="AMP_BINDING"/>
    <property type="match status" value="1"/>
</dbReference>
<dbReference type="Pfam" id="PF00202">
    <property type="entry name" value="Aminotran_3"/>
    <property type="match status" value="1"/>
</dbReference>
<dbReference type="InterPro" id="IPR018201">
    <property type="entry name" value="Ketoacyl_synth_AS"/>
</dbReference>
<dbReference type="Gene3D" id="3.40.47.10">
    <property type="match status" value="1"/>
</dbReference>
<dbReference type="InterPro" id="IPR000873">
    <property type="entry name" value="AMP-dep_synth/lig_dom"/>
</dbReference>
<dbReference type="Pfam" id="PF00296">
    <property type="entry name" value="Bac_luciferase"/>
    <property type="match status" value="1"/>
</dbReference>
<evidence type="ECO:0000256" key="6">
    <source>
        <dbReference type="ARBA" id="ARBA00023268"/>
    </source>
</evidence>
<dbReference type="InterPro" id="IPR050091">
    <property type="entry name" value="PKS_NRPS_Biosynth_Enz"/>
</dbReference>
<dbReference type="GO" id="GO:0005886">
    <property type="term" value="C:plasma membrane"/>
    <property type="evidence" value="ECO:0007669"/>
    <property type="project" value="TreeGrafter"/>
</dbReference>
<dbReference type="GO" id="GO:0004312">
    <property type="term" value="F:fatty acid synthase activity"/>
    <property type="evidence" value="ECO:0007669"/>
    <property type="project" value="TreeGrafter"/>
</dbReference>
<evidence type="ECO:0000313" key="9">
    <source>
        <dbReference type="EMBL" id="ORC05671.1"/>
    </source>
</evidence>
<dbReference type="GO" id="GO:0004315">
    <property type="term" value="F:3-oxoacyl-[acyl-carrier-protein] synthase activity"/>
    <property type="evidence" value="ECO:0007669"/>
    <property type="project" value="InterPro"/>
</dbReference>
<dbReference type="Pfam" id="PF00668">
    <property type="entry name" value="Condensation"/>
    <property type="match status" value="1"/>
</dbReference>
<comment type="cofactor">
    <cofactor evidence="1">
        <name>pantetheine 4'-phosphate</name>
        <dbReference type="ChEBI" id="CHEBI:47942"/>
    </cofactor>
</comment>
<dbReference type="InterPro" id="IPR023213">
    <property type="entry name" value="CAT-like_dom_sf"/>
</dbReference>
<dbReference type="PANTHER" id="PTHR43775">
    <property type="entry name" value="FATTY ACID SYNTHASE"/>
    <property type="match status" value="1"/>
</dbReference>
<dbReference type="InterPro" id="IPR014031">
    <property type="entry name" value="Ketoacyl_synth_C"/>
</dbReference>
<organism evidence="9 10">
    <name type="scientific">Mycobacterium persicum</name>
    <dbReference type="NCBI Taxonomy" id="1487726"/>
    <lineage>
        <taxon>Bacteria</taxon>
        <taxon>Bacillati</taxon>
        <taxon>Actinomycetota</taxon>
        <taxon>Actinomycetes</taxon>
        <taxon>Mycobacteriales</taxon>
        <taxon>Mycobacteriaceae</taxon>
        <taxon>Mycobacterium</taxon>
    </lineage>
</organism>
<dbReference type="GeneID" id="66596123"/>
<reference evidence="9 10" key="1">
    <citation type="submission" date="2017-02" db="EMBL/GenBank/DDBJ databases">
        <title>Mycobacterium kansasii genomes.</title>
        <authorList>
            <person name="Borowka P."/>
            <person name="Strapagiel D."/>
            <person name="Marciniak B."/>
            <person name="Lach J."/>
            <person name="Bakula Z."/>
            <person name="Van Ingen J."/>
            <person name="Safianowska A."/>
            <person name="Brzostek A."/>
            <person name="Dziadek J."/>
            <person name="Jagielski T."/>
        </authorList>
    </citation>
    <scope>NUCLEOTIDE SEQUENCE [LARGE SCALE GENOMIC DNA]</scope>
    <source>
        <strain evidence="9 10">12MK</strain>
    </source>
</reference>
<dbReference type="Gene3D" id="3.40.640.10">
    <property type="entry name" value="Type I PLP-dependent aspartate aminotransferase-like (Major domain)"/>
    <property type="match status" value="1"/>
</dbReference>
<keyword evidence="2" id="KW-0596">Phosphopantetheine</keyword>
<evidence type="ECO:0000256" key="1">
    <source>
        <dbReference type="ARBA" id="ARBA00001957"/>
    </source>
</evidence>
<dbReference type="SUPFAM" id="SSF51679">
    <property type="entry name" value="Bacterial luciferase-like"/>
    <property type="match status" value="1"/>
</dbReference>
<evidence type="ECO:0000313" key="10">
    <source>
        <dbReference type="Proteomes" id="UP000192335"/>
    </source>
</evidence>
<dbReference type="PROSITE" id="PS00600">
    <property type="entry name" value="AA_TRANSFER_CLASS_3"/>
    <property type="match status" value="1"/>
</dbReference>
<dbReference type="GO" id="GO:0005737">
    <property type="term" value="C:cytoplasm"/>
    <property type="evidence" value="ECO:0007669"/>
    <property type="project" value="TreeGrafter"/>
</dbReference>
<dbReference type="InterPro" id="IPR020845">
    <property type="entry name" value="AMP-binding_CS"/>
</dbReference>
<dbReference type="InterPro" id="IPR036661">
    <property type="entry name" value="Luciferase-like_sf"/>
</dbReference>
<dbReference type="Pfam" id="PF00109">
    <property type="entry name" value="ketoacyl-synt"/>
    <property type="match status" value="1"/>
</dbReference>
<feature type="domain" description="Carrier" evidence="7">
    <location>
        <begin position="2688"/>
        <end position="2763"/>
    </location>
</feature>
<dbReference type="Proteomes" id="UP000192335">
    <property type="component" value="Unassembled WGS sequence"/>
</dbReference>
<keyword evidence="3" id="KW-0597">Phosphoprotein</keyword>
<dbReference type="Gene3D" id="3.30.70.3290">
    <property type="match status" value="1"/>
</dbReference>
<dbReference type="InterPro" id="IPR015421">
    <property type="entry name" value="PyrdxlP-dep_Trfase_major"/>
</dbReference>
<dbReference type="SUPFAM" id="SSF52777">
    <property type="entry name" value="CoA-dependent acyltransferases"/>
    <property type="match status" value="2"/>
</dbReference>
<dbReference type="SUPFAM" id="SSF47336">
    <property type="entry name" value="ACP-like"/>
    <property type="match status" value="2"/>
</dbReference>
<protein>
    <recommendedName>
        <fullName evidence="11">Phenyloxazoline synthase MbtB</fullName>
    </recommendedName>
</protein>
<evidence type="ECO:0000256" key="2">
    <source>
        <dbReference type="ARBA" id="ARBA00022450"/>
    </source>
</evidence>
<dbReference type="GO" id="GO:0031177">
    <property type="term" value="F:phosphopantetheine binding"/>
    <property type="evidence" value="ECO:0007669"/>
    <property type="project" value="InterPro"/>
</dbReference>
<dbReference type="Gene3D" id="3.30.300.30">
    <property type="match status" value="1"/>
</dbReference>